<dbReference type="AlphaFoldDB" id="A0A8S1ED25"/>
<comment type="caution">
    <text evidence="1">The sequence shown here is derived from an EMBL/GenBank/DDBJ whole genome shotgun (WGS) entry which is preliminary data.</text>
</comment>
<evidence type="ECO:0000313" key="1">
    <source>
        <dbReference type="EMBL" id="CAB3398672.1"/>
    </source>
</evidence>
<dbReference type="EMBL" id="CADEPM010000001">
    <property type="protein sequence ID" value="CAB3398672.1"/>
    <property type="molecule type" value="Genomic_DNA"/>
</dbReference>
<proteinExistence type="predicted"/>
<protein>
    <submittedName>
        <fullName evidence="1">Uncharacterized protein</fullName>
    </submittedName>
</protein>
<organism evidence="1 2">
    <name type="scientific">Caenorhabditis bovis</name>
    <dbReference type="NCBI Taxonomy" id="2654633"/>
    <lineage>
        <taxon>Eukaryota</taxon>
        <taxon>Metazoa</taxon>
        <taxon>Ecdysozoa</taxon>
        <taxon>Nematoda</taxon>
        <taxon>Chromadorea</taxon>
        <taxon>Rhabditida</taxon>
        <taxon>Rhabditina</taxon>
        <taxon>Rhabditomorpha</taxon>
        <taxon>Rhabditoidea</taxon>
        <taxon>Rhabditidae</taxon>
        <taxon>Peloderinae</taxon>
        <taxon>Caenorhabditis</taxon>
    </lineage>
</organism>
<accession>A0A8S1ED25</accession>
<sequence>MTNSKPYDDSTHSDDLKKRTHAMSYRENEIITKILIDHYDDYYQGTTFKQQKDTNSLDRKQVLTMMLKELTASGFQPKPLKSIENRIKDNLKIARRLMREYAKTKKNTDNPHLLYDMGMNAPRHIQNLIALLREKSKISGSIEDGDGMSDTVDMDSASMIRNLFSFDESVKTEPMDMFMGTSSSTPPIVDQPKM</sequence>
<dbReference type="Proteomes" id="UP000494206">
    <property type="component" value="Unassembled WGS sequence"/>
</dbReference>
<gene>
    <name evidence="1" type="ORF">CBOVIS_LOCUS1920</name>
</gene>
<name>A0A8S1ED25_9PELO</name>
<reference evidence="1 2" key="1">
    <citation type="submission" date="2020-04" db="EMBL/GenBank/DDBJ databases">
        <authorList>
            <person name="Laetsch R D."/>
            <person name="Stevens L."/>
            <person name="Kumar S."/>
            <person name="Blaxter L. M."/>
        </authorList>
    </citation>
    <scope>NUCLEOTIDE SEQUENCE [LARGE SCALE GENOMIC DNA]</scope>
</reference>
<evidence type="ECO:0000313" key="2">
    <source>
        <dbReference type="Proteomes" id="UP000494206"/>
    </source>
</evidence>
<keyword evidence="2" id="KW-1185">Reference proteome</keyword>